<dbReference type="PANTHER" id="PTHR43784:SF2">
    <property type="entry name" value="GDSL-LIKE LIPASE_ACYLHYDROLASE, PUTATIVE (AFU_ORTHOLOGUE AFUA_2G00820)-RELATED"/>
    <property type="match status" value="1"/>
</dbReference>
<accession>A0A561ULI5</accession>
<feature type="domain" description="SGNH hydrolase-type esterase" evidence="1">
    <location>
        <begin position="22"/>
        <end position="196"/>
    </location>
</feature>
<name>A0A561ULI5_9ACTN</name>
<evidence type="ECO:0000313" key="3">
    <source>
        <dbReference type="Proteomes" id="UP000317940"/>
    </source>
</evidence>
<organism evidence="2 3">
    <name type="scientific">Kitasatospora viridis</name>
    <dbReference type="NCBI Taxonomy" id="281105"/>
    <lineage>
        <taxon>Bacteria</taxon>
        <taxon>Bacillati</taxon>
        <taxon>Actinomycetota</taxon>
        <taxon>Actinomycetes</taxon>
        <taxon>Kitasatosporales</taxon>
        <taxon>Streptomycetaceae</taxon>
        <taxon>Kitasatospora</taxon>
    </lineage>
</organism>
<protein>
    <submittedName>
        <fullName evidence="2">Lysophospholipase L1-like esterase</fullName>
    </submittedName>
</protein>
<dbReference type="PANTHER" id="PTHR43784">
    <property type="entry name" value="GDSL-LIKE LIPASE/ACYLHYDROLASE, PUTATIVE (AFU_ORTHOLOGUE AFUA_2G00820)-RELATED"/>
    <property type="match status" value="1"/>
</dbReference>
<dbReference type="InterPro" id="IPR036514">
    <property type="entry name" value="SGNH_hydro_sf"/>
</dbReference>
<dbReference type="AlphaFoldDB" id="A0A561ULI5"/>
<dbReference type="OrthoDB" id="3465773at2"/>
<dbReference type="EMBL" id="VIWT01000001">
    <property type="protein sequence ID" value="TWG00238.1"/>
    <property type="molecule type" value="Genomic_DNA"/>
</dbReference>
<dbReference type="Proteomes" id="UP000317940">
    <property type="component" value="Unassembled WGS sequence"/>
</dbReference>
<evidence type="ECO:0000259" key="1">
    <source>
        <dbReference type="Pfam" id="PF13472"/>
    </source>
</evidence>
<dbReference type="InterPro" id="IPR053140">
    <property type="entry name" value="GDSL_Rv0518-like"/>
</dbReference>
<gene>
    <name evidence="2" type="ORF">FHX73_114111</name>
</gene>
<dbReference type="InterPro" id="IPR013830">
    <property type="entry name" value="SGNH_hydro"/>
</dbReference>
<dbReference type="Pfam" id="PF13472">
    <property type="entry name" value="Lipase_GDSL_2"/>
    <property type="match status" value="1"/>
</dbReference>
<dbReference type="RefSeq" id="WP_145906365.1">
    <property type="nucleotide sequence ID" value="NZ_BAAAMZ010000016.1"/>
</dbReference>
<dbReference type="SUPFAM" id="SSF52266">
    <property type="entry name" value="SGNH hydrolase"/>
    <property type="match status" value="1"/>
</dbReference>
<sequence length="293" mass="30156">MTAPTIAHPAPAAPHDTIRFAALGDSVTEGVGAPAGPGWCGWPALLAPALATAPELVEHRNLAVSGALSADLTDRQLPAALALRPHVAAVVAGGNDTLRANFDIARTAAALDTTLRQLGAAGSVLLTACLPDPGRLLGLPGPLARPLARRMAAVNTVVHELSDRHEAIHLHLADLPWLDHRPLLSADRLHPSPAGHLLIAREFHTCLATAGHPVGPPPAAVLVPPAPSRAADLWWLATRGTAWVARRSIDLLPGLLALAATETLHHLRGRSAALDAEAQAGARAALAGLAQTG</sequence>
<comment type="caution">
    <text evidence="2">The sequence shown here is derived from an EMBL/GenBank/DDBJ whole genome shotgun (WGS) entry which is preliminary data.</text>
</comment>
<dbReference type="Gene3D" id="3.40.50.1110">
    <property type="entry name" value="SGNH hydrolase"/>
    <property type="match status" value="1"/>
</dbReference>
<dbReference type="CDD" id="cd01832">
    <property type="entry name" value="SGNH_hydrolase_like_1"/>
    <property type="match status" value="1"/>
</dbReference>
<evidence type="ECO:0000313" key="2">
    <source>
        <dbReference type="EMBL" id="TWG00238.1"/>
    </source>
</evidence>
<keyword evidence="3" id="KW-1185">Reference proteome</keyword>
<reference evidence="2 3" key="1">
    <citation type="submission" date="2019-06" db="EMBL/GenBank/DDBJ databases">
        <title>Sequencing the genomes of 1000 actinobacteria strains.</title>
        <authorList>
            <person name="Klenk H.-P."/>
        </authorList>
    </citation>
    <scope>NUCLEOTIDE SEQUENCE [LARGE SCALE GENOMIC DNA]</scope>
    <source>
        <strain evidence="2 3">DSM 44826</strain>
    </source>
</reference>
<proteinExistence type="predicted"/>